<dbReference type="InterPro" id="IPR051000">
    <property type="entry name" value="Homeobox_DNA-bind_prot"/>
</dbReference>
<protein>
    <recommendedName>
        <fullName evidence="8">Homeobox domain-containing protein</fullName>
    </recommendedName>
</protein>
<dbReference type="GO" id="GO:0005634">
    <property type="term" value="C:nucleus"/>
    <property type="evidence" value="ECO:0007669"/>
    <property type="project" value="UniProtKB-SubCell"/>
</dbReference>
<dbReference type="PROSITE" id="PS50071">
    <property type="entry name" value="HOMEOBOX_2"/>
    <property type="match status" value="1"/>
</dbReference>
<evidence type="ECO:0000256" key="3">
    <source>
        <dbReference type="ARBA" id="ARBA00023155"/>
    </source>
</evidence>
<feature type="region of interest" description="Disordered" evidence="7">
    <location>
        <begin position="144"/>
        <end position="166"/>
    </location>
</feature>
<feature type="DNA-binding region" description="Homeobox" evidence="5">
    <location>
        <begin position="86"/>
        <end position="145"/>
    </location>
</feature>
<dbReference type="PANTHER" id="PTHR24324:SF5">
    <property type="entry name" value="HEMATOPOIETICALLY-EXPRESSED HOMEOBOX PROTEIN HHEX"/>
    <property type="match status" value="1"/>
</dbReference>
<dbReference type="InterPro" id="IPR057939">
    <property type="entry name" value="TRF2_HOY1_PH"/>
</dbReference>
<dbReference type="GO" id="GO:0000981">
    <property type="term" value="F:DNA-binding transcription factor activity, RNA polymerase II-specific"/>
    <property type="evidence" value="ECO:0007669"/>
    <property type="project" value="InterPro"/>
</dbReference>
<name>A0A1E3PQW2_9ASCO</name>
<reference evidence="9 10" key="1">
    <citation type="journal article" date="2016" name="Proc. Natl. Acad. Sci. U.S.A.">
        <title>Comparative genomics of biotechnologically important yeasts.</title>
        <authorList>
            <person name="Riley R."/>
            <person name="Haridas S."/>
            <person name="Wolfe K.H."/>
            <person name="Lopes M.R."/>
            <person name="Hittinger C.T."/>
            <person name="Goeker M."/>
            <person name="Salamov A.A."/>
            <person name="Wisecaver J.H."/>
            <person name="Long T.M."/>
            <person name="Calvey C.H."/>
            <person name="Aerts A.L."/>
            <person name="Barry K.W."/>
            <person name="Choi C."/>
            <person name="Clum A."/>
            <person name="Coughlan A.Y."/>
            <person name="Deshpande S."/>
            <person name="Douglass A.P."/>
            <person name="Hanson S.J."/>
            <person name="Klenk H.-P."/>
            <person name="LaButti K.M."/>
            <person name="Lapidus A."/>
            <person name="Lindquist E.A."/>
            <person name="Lipzen A.M."/>
            <person name="Meier-Kolthoff J.P."/>
            <person name="Ohm R.A."/>
            <person name="Otillar R.P."/>
            <person name="Pangilinan J.L."/>
            <person name="Peng Y."/>
            <person name="Rokas A."/>
            <person name="Rosa C.A."/>
            <person name="Scheuner C."/>
            <person name="Sibirny A.A."/>
            <person name="Slot J.C."/>
            <person name="Stielow J.B."/>
            <person name="Sun H."/>
            <person name="Kurtzman C.P."/>
            <person name="Blackwell M."/>
            <person name="Grigoriev I.V."/>
            <person name="Jeffries T.W."/>
        </authorList>
    </citation>
    <scope>NUCLEOTIDE SEQUENCE [LARGE SCALE GENOMIC DNA]</scope>
    <source>
        <strain evidence="9 10">DSM 6958</strain>
    </source>
</reference>
<dbReference type="OrthoDB" id="6159439at2759"/>
<dbReference type="CDD" id="cd00086">
    <property type="entry name" value="homeodomain"/>
    <property type="match status" value="1"/>
</dbReference>
<comment type="subcellular location">
    <subcellularLocation>
        <location evidence="1 5 6">Nucleus</location>
    </subcellularLocation>
</comment>
<accession>A0A1E3PQW2</accession>
<dbReference type="AlphaFoldDB" id="A0A1E3PQW2"/>
<sequence>MNRAEKLDPGYPEVALGLVSSSPHNTTQESQSQELLPSFFNLYDNTTNTIFSSSTLSSSNTIDPIINDLESNFDNSKTLNSDSVDGNPKRSKVTPFQLTILEKHFSENQKLIPKTRRIIVQQTGMTEKAVQFWFQNKRAKTKVTSERTKKFGSPNNPSIKKKPLSKNDKSFASYGGDCYDSCSKGDLEFPNSCVPRALDSDSVQSGGNAQPSNIAIEYPDYFNPLAFFDKNYSTSSQVQNVNSKVQVDYPIPISSPVAFSPHEPAMPWTIGPDLTHKSKKDYTNFCNLTPLEHSPHPISSAGSAESEHYNRVEGDIPFPTAIGPTSMFFDNPNYSVANLPTLPVMLQPITFPLTSVCIGTWKRNITPDTAPEHIFYFSPSESLMVYIFFVNQIRFKISYPRSAIEFIQLTSCEPNSEKLIQPVGKLEIRLRNRPSFFIQVSSGSSVWKSSSDFTENKQASYNLQHFLSGPFYLMKSKLVQFLSSVATNNAVSPGWTSSRSPVVLSPNNYNSAIRKVPESFSDTCDGLISSLSQRQEDNMNWSDYFQYHQSGLM</sequence>
<gene>
    <name evidence="9" type="ORF">NADFUDRAFT_40783</name>
</gene>
<dbReference type="GO" id="GO:0030154">
    <property type="term" value="P:cell differentiation"/>
    <property type="evidence" value="ECO:0007669"/>
    <property type="project" value="TreeGrafter"/>
</dbReference>
<dbReference type="GO" id="GO:0000978">
    <property type="term" value="F:RNA polymerase II cis-regulatory region sequence-specific DNA binding"/>
    <property type="evidence" value="ECO:0007669"/>
    <property type="project" value="TreeGrafter"/>
</dbReference>
<evidence type="ECO:0000256" key="7">
    <source>
        <dbReference type="SAM" id="MobiDB-lite"/>
    </source>
</evidence>
<evidence type="ECO:0000256" key="2">
    <source>
        <dbReference type="ARBA" id="ARBA00023125"/>
    </source>
</evidence>
<dbReference type="PROSITE" id="PS00027">
    <property type="entry name" value="HOMEOBOX_1"/>
    <property type="match status" value="1"/>
</dbReference>
<evidence type="ECO:0000256" key="4">
    <source>
        <dbReference type="ARBA" id="ARBA00023242"/>
    </source>
</evidence>
<dbReference type="EMBL" id="KV454407">
    <property type="protein sequence ID" value="ODQ67634.1"/>
    <property type="molecule type" value="Genomic_DNA"/>
</dbReference>
<evidence type="ECO:0000256" key="5">
    <source>
        <dbReference type="PROSITE-ProRule" id="PRU00108"/>
    </source>
</evidence>
<evidence type="ECO:0000259" key="8">
    <source>
        <dbReference type="PROSITE" id="PS50071"/>
    </source>
</evidence>
<dbReference type="Gene3D" id="1.10.10.60">
    <property type="entry name" value="Homeodomain-like"/>
    <property type="match status" value="1"/>
</dbReference>
<keyword evidence="2 5" id="KW-0238">DNA-binding</keyword>
<dbReference type="PANTHER" id="PTHR24324">
    <property type="entry name" value="HOMEOBOX PROTEIN HHEX"/>
    <property type="match status" value="1"/>
</dbReference>
<dbReference type="InterPro" id="IPR001356">
    <property type="entry name" value="HD"/>
</dbReference>
<evidence type="ECO:0000313" key="9">
    <source>
        <dbReference type="EMBL" id="ODQ67634.1"/>
    </source>
</evidence>
<dbReference type="InterPro" id="IPR009057">
    <property type="entry name" value="Homeodomain-like_sf"/>
</dbReference>
<evidence type="ECO:0000256" key="6">
    <source>
        <dbReference type="RuleBase" id="RU000682"/>
    </source>
</evidence>
<keyword evidence="3 5" id="KW-0371">Homeobox</keyword>
<organism evidence="9 10">
    <name type="scientific">Nadsonia fulvescens var. elongata DSM 6958</name>
    <dbReference type="NCBI Taxonomy" id="857566"/>
    <lineage>
        <taxon>Eukaryota</taxon>
        <taxon>Fungi</taxon>
        <taxon>Dikarya</taxon>
        <taxon>Ascomycota</taxon>
        <taxon>Saccharomycotina</taxon>
        <taxon>Dipodascomycetes</taxon>
        <taxon>Dipodascales</taxon>
        <taxon>Dipodascales incertae sedis</taxon>
        <taxon>Nadsonia</taxon>
    </lineage>
</organism>
<keyword evidence="4 5" id="KW-0539">Nucleus</keyword>
<dbReference type="Pfam" id="PF24818">
    <property type="entry name" value="PH_TRF2_HOY1"/>
    <property type="match status" value="1"/>
</dbReference>
<proteinExistence type="predicted"/>
<evidence type="ECO:0000256" key="1">
    <source>
        <dbReference type="ARBA" id="ARBA00004123"/>
    </source>
</evidence>
<evidence type="ECO:0000313" key="10">
    <source>
        <dbReference type="Proteomes" id="UP000095009"/>
    </source>
</evidence>
<dbReference type="Pfam" id="PF00046">
    <property type="entry name" value="Homeodomain"/>
    <property type="match status" value="1"/>
</dbReference>
<dbReference type="SUPFAM" id="SSF46689">
    <property type="entry name" value="Homeodomain-like"/>
    <property type="match status" value="1"/>
</dbReference>
<feature type="domain" description="Homeobox" evidence="8">
    <location>
        <begin position="84"/>
        <end position="144"/>
    </location>
</feature>
<dbReference type="Proteomes" id="UP000095009">
    <property type="component" value="Unassembled WGS sequence"/>
</dbReference>
<dbReference type="InterPro" id="IPR017970">
    <property type="entry name" value="Homeobox_CS"/>
</dbReference>
<dbReference type="SMART" id="SM00389">
    <property type="entry name" value="HOX"/>
    <property type="match status" value="1"/>
</dbReference>
<keyword evidence="10" id="KW-1185">Reference proteome</keyword>